<dbReference type="RefSeq" id="WP_194182278.1">
    <property type="nucleotide sequence ID" value="NZ_JADGIK010000002.1"/>
</dbReference>
<comment type="caution">
    <text evidence="2">The sequence shown here is derived from an EMBL/GenBank/DDBJ whole genome shotgun (WGS) entry which is preliminary data.</text>
</comment>
<name>A0A8J7FP63_9FLAO</name>
<evidence type="ECO:0008006" key="4">
    <source>
        <dbReference type="Google" id="ProtNLM"/>
    </source>
</evidence>
<sequence length="76" mass="8485">MSYASIIGVLLLAMSYMMYNTTHTVFAEMVKEYSFAIGTIGGIGIGLILGGFLGWLFKYRKLKKEQKIAAENQDKI</sequence>
<keyword evidence="1" id="KW-1133">Transmembrane helix</keyword>
<dbReference type="AlphaFoldDB" id="A0A8J7FP63"/>
<evidence type="ECO:0000313" key="3">
    <source>
        <dbReference type="Proteomes" id="UP000608754"/>
    </source>
</evidence>
<proteinExistence type="predicted"/>
<evidence type="ECO:0000256" key="1">
    <source>
        <dbReference type="SAM" id="Phobius"/>
    </source>
</evidence>
<organism evidence="2 3">
    <name type="scientific">Faecalibacter rhinopitheci</name>
    <dbReference type="NCBI Taxonomy" id="2779678"/>
    <lineage>
        <taxon>Bacteria</taxon>
        <taxon>Pseudomonadati</taxon>
        <taxon>Bacteroidota</taxon>
        <taxon>Flavobacteriia</taxon>
        <taxon>Flavobacteriales</taxon>
        <taxon>Weeksellaceae</taxon>
        <taxon>Faecalibacter</taxon>
    </lineage>
</organism>
<gene>
    <name evidence="2" type="ORF">IM532_04710</name>
</gene>
<dbReference type="Proteomes" id="UP000608754">
    <property type="component" value="Unassembled WGS sequence"/>
</dbReference>
<keyword evidence="3" id="KW-1185">Reference proteome</keyword>
<reference evidence="2" key="1">
    <citation type="submission" date="2020-10" db="EMBL/GenBank/DDBJ databases">
        <authorList>
            <person name="Lu T."/>
            <person name="Wang Q."/>
            <person name="Han X."/>
        </authorList>
    </citation>
    <scope>NUCLEOTIDE SEQUENCE</scope>
    <source>
        <strain evidence="2">WQ 117</strain>
    </source>
</reference>
<evidence type="ECO:0000313" key="2">
    <source>
        <dbReference type="EMBL" id="MBF0596754.1"/>
    </source>
</evidence>
<accession>A0A8J7FP63</accession>
<feature type="transmembrane region" description="Helical" evidence="1">
    <location>
        <begin position="37"/>
        <end position="57"/>
    </location>
</feature>
<protein>
    <recommendedName>
        <fullName evidence="4">DUF1049 domain-containing protein</fullName>
    </recommendedName>
</protein>
<keyword evidence="1" id="KW-0472">Membrane</keyword>
<keyword evidence="1" id="KW-0812">Transmembrane</keyword>
<dbReference type="EMBL" id="JADGIK010000002">
    <property type="protein sequence ID" value="MBF0596754.1"/>
    <property type="molecule type" value="Genomic_DNA"/>
</dbReference>